<dbReference type="GeneID" id="17308022"/>
<reference evidence="4" key="3">
    <citation type="submission" date="2015-06" db="UniProtKB">
        <authorList>
            <consortium name="EnsemblProtists"/>
        </authorList>
    </citation>
    <scope>IDENTIFICATION</scope>
</reference>
<evidence type="ECO:0000313" key="5">
    <source>
        <dbReference type="Proteomes" id="UP000011087"/>
    </source>
</evidence>
<evidence type="ECO:0000313" key="4">
    <source>
        <dbReference type="EnsemblProtists" id="EKX51228"/>
    </source>
</evidence>
<dbReference type="SUPFAM" id="SSF49879">
    <property type="entry name" value="SMAD/FHA domain"/>
    <property type="match status" value="1"/>
</dbReference>
<gene>
    <name evidence="3" type="ORF">GUITHDRAFT_103147</name>
</gene>
<dbReference type="Proteomes" id="UP000011087">
    <property type="component" value="Unassembled WGS sequence"/>
</dbReference>
<feature type="compositionally biased region" description="Polar residues" evidence="1">
    <location>
        <begin position="133"/>
        <end position="143"/>
    </location>
</feature>
<dbReference type="OrthoDB" id="10261999at2759"/>
<feature type="region of interest" description="Disordered" evidence="1">
    <location>
        <begin position="110"/>
        <end position="143"/>
    </location>
</feature>
<reference evidence="5" key="2">
    <citation type="submission" date="2012-11" db="EMBL/GenBank/DDBJ databases">
        <authorList>
            <person name="Kuo A."/>
            <person name="Curtis B.A."/>
            <person name="Tanifuji G."/>
            <person name="Burki F."/>
            <person name="Gruber A."/>
            <person name="Irimia M."/>
            <person name="Maruyama S."/>
            <person name="Arias M.C."/>
            <person name="Ball S.G."/>
            <person name="Gile G.H."/>
            <person name="Hirakawa Y."/>
            <person name="Hopkins J.F."/>
            <person name="Rensing S.A."/>
            <person name="Schmutz J."/>
            <person name="Symeonidi A."/>
            <person name="Elias M."/>
            <person name="Eveleigh R.J."/>
            <person name="Herman E.K."/>
            <person name="Klute M.J."/>
            <person name="Nakayama T."/>
            <person name="Obornik M."/>
            <person name="Reyes-Prieto A."/>
            <person name="Armbrust E.V."/>
            <person name="Aves S.J."/>
            <person name="Beiko R.G."/>
            <person name="Coutinho P."/>
            <person name="Dacks J.B."/>
            <person name="Durnford D.G."/>
            <person name="Fast N.M."/>
            <person name="Green B.R."/>
            <person name="Grisdale C."/>
            <person name="Hempe F."/>
            <person name="Henrissat B."/>
            <person name="Hoppner M.P."/>
            <person name="Ishida K.-I."/>
            <person name="Kim E."/>
            <person name="Koreny L."/>
            <person name="Kroth P.G."/>
            <person name="Liu Y."/>
            <person name="Malik S.-B."/>
            <person name="Maier U.G."/>
            <person name="McRose D."/>
            <person name="Mock T."/>
            <person name="Neilson J.A."/>
            <person name="Onodera N.T."/>
            <person name="Poole A.M."/>
            <person name="Pritham E.J."/>
            <person name="Richards T.A."/>
            <person name="Rocap G."/>
            <person name="Roy S.W."/>
            <person name="Sarai C."/>
            <person name="Schaack S."/>
            <person name="Shirato S."/>
            <person name="Slamovits C.H."/>
            <person name="Spencer D.F."/>
            <person name="Suzuki S."/>
            <person name="Worden A.Z."/>
            <person name="Zauner S."/>
            <person name="Barry K."/>
            <person name="Bell C."/>
            <person name="Bharti A.K."/>
            <person name="Crow J.A."/>
            <person name="Grimwood J."/>
            <person name="Kramer R."/>
            <person name="Lindquist E."/>
            <person name="Lucas S."/>
            <person name="Salamov A."/>
            <person name="McFadden G.I."/>
            <person name="Lane C.E."/>
            <person name="Keeling P.J."/>
            <person name="Gray M.W."/>
            <person name="Grigoriev I.V."/>
            <person name="Archibald J.M."/>
        </authorList>
    </citation>
    <scope>NUCLEOTIDE SEQUENCE</scope>
    <source>
        <strain evidence="5">CCMP2712</strain>
    </source>
</reference>
<dbReference type="RefSeq" id="XP_005838208.1">
    <property type="nucleotide sequence ID" value="XM_005838151.1"/>
</dbReference>
<dbReference type="PANTHER" id="PTHR23308">
    <property type="entry name" value="NUCLEAR INHIBITOR OF PROTEIN PHOSPHATASE-1"/>
    <property type="match status" value="1"/>
</dbReference>
<proteinExistence type="predicted"/>
<sequence>MLGFEIELHFTSGPRLGNVIKVPNGKMISIGRSRKNDICILQDEMVSRSHGQIRYKDRRFWLTDLGSINGTFIRQKGVQRALTKEAPVQLELRDEVEMGNSIFVVELAHPSPLDGSEATTPQEKMAGGDGSSHDQFGQEQYSP</sequence>
<dbReference type="EMBL" id="JH992976">
    <property type="protein sequence ID" value="EKX51228.1"/>
    <property type="molecule type" value="Genomic_DNA"/>
</dbReference>
<organism evidence="3">
    <name type="scientific">Guillardia theta (strain CCMP2712)</name>
    <name type="common">Cryptophyte</name>
    <dbReference type="NCBI Taxonomy" id="905079"/>
    <lineage>
        <taxon>Eukaryota</taxon>
        <taxon>Cryptophyceae</taxon>
        <taxon>Pyrenomonadales</taxon>
        <taxon>Geminigeraceae</taxon>
        <taxon>Guillardia</taxon>
    </lineage>
</organism>
<keyword evidence="5" id="KW-1185">Reference proteome</keyword>
<dbReference type="KEGG" id="gtt:GUITHDRAFT_103147"/>
<dbReference type="Pfam" id="PF00498">
    <property type="entry name" value="FHA"/>
    <property type="match status" value="1"/>
</dbReference>
<dbReference type="InterPro" id="IPR050923">
    <property type="entry name" value="Cell_Proc_Reg/RNA_Proc"/>
</dbReference>
<dbReference type="AlphaFoldDB" id="L1JT17"/>
<evidence type="ECO:0000256" key="1">
    <source>
        <dbReference type="SAM" id="MobiDB-lite"/>
    </source>
</evidence>
<reference evidence="3 5" key="1">
    <citation type="journal article" date="2012" name="Nature">
        <title>Algal genomes reveal evolutionary mosaicism and the fate of nucleomorphs.</title>
        <authorList>
            <consortium name="DOE Joint Genome Institute"/>
            <person name="Curtis B.A."/>
            <person name="Tanifuji G."/>
            <person name="Burki F."/>
            <person name="Gruber A."/>
            <person name="Irimia M."/>
            <person name="Maruyama S."/>
            <person name="Arias M.C."/>
            <person name="Ball S.G."/>
            <person name="Gile G.H."/>
            <person name="Hirakawa Y."/>
            <person name="Hopkins J.F."/>
            <person name="Kuo A."/>
            <person name="Rensing S.A."/>
            <person name="Schmutz J."/>
            <person name="Symeonidi A."/>
            <person name="Elias M."/>
            <person name="Eveleigh R.J."/>
            <person name="Herman E.K."/>
            <person name="Klute M.J."/>
            <person name="Nakayama T."/>
            <person name="Obornik M."/>
            <person name="Reyes-Prieto A."/>
            <person name="Armbrust E.V."/>
            <person name="Aves S.J."/>
            <person name="Beiko R.G."/>
            <person name="Coutinho P."/>
            <person name="Dacks J.B."/>
            <person name="Durnford D.G."/>
            <person name="Fast N.M."/>
            <person name="Green B.R."/>
            <person name="Grisdale C.J."/>
            <person name="Hempel F."/>
            <person name="Henrissat B."/>
            <person name="Hoppner M.P."/>
            <person name="Ishida K."/>
            <person name="Kim E."/>
            <person name="Koreny L."/>
            <person name="Kroth P.G."/>
            <person name="Liu Y."/>
            <person name="Malik S.B."/>
            <person name="Maier U.G."/>
            <person name="McRose D."/>
            <person name="Mock T."/>
            <person name="Neilson J.A."/>
            <person name="Onodera N.T."/>
            <person name="Poole A.M."/>
            <person name="Pritham E.J."/>
            <person name="Richards T.A."/>
            <person name="Rocap G."/>
            <person name="Roy S.W."/>
            <person name="Sarai C."/>
            <person name="Schaack S."/>
            <person name="Shirato S."/>
            <person name="Slamovits C.H."/>
            <person name="Spencer D.F."/>
            <person name="Suzuki S."/>
            <person name="Worden A.Z."/>
            <person name="Zauner S."/>
            <person name="Barry K."/>
            <person name="Bell C."/>
            <person name="Bharti A.K."/>
            <person name="Crow J.A."/>
            <person name="Grimwood J."/>
            <person name="Kramer R."/>
            <person name="Lindquist E."/>
            <person name="Lucas S."/>
            <person name="Salamov A."/>
            <person name="McFadden G.I."/>
            <person name="Lane C.E."/>
            <person name="Keeling P.J."/>
            <person name="Gray M.W."/>
            <person name="Grigoriev I.V."/>
            <person name="Archibald J.M."/>
        </authorList>
    </citation>
    <scope>NUCLEOTIDE SEQUENCE</scope>
    <source>
        <strain evidence="3 5">CCMP2712</strain>
    </source>
</reference>
<dbReference type="InterPro" id="IPR008984">
    <property type="entry name" value="SMAD_FHA_dom_sf"/>
</dbReference>
<dbReference type="InterPro" id="IPR000253">
    <property type="entry name" value="FHA_dom"/>
</dbReference>
<feature type="domain" description="FHA" evidence="2">
    <location>
        <begin position="28"/>
        <end position="78"/>
    </location>
</feature>
<evidence type="ECO:0000259" key="2">
    <source>
        <dbReference type="PROSITE" id="PS50006"/>
    </source>
</evidence>
<dbReference type="PaxDb" id="55529-EKX51228"/>
<dbReference type="SMART" id="SM00240">
    <property type="entry name" value="FHA"/>
    <property type="match status" value="1"/>
</dbReference>
<dbReference type="Gene3D" id="2.60.200.20">
    <property type="match status" value="1"/>
</dbReference>
<accession>L1JT17</accession>
<dbReference type="PROSITE" id="PS50006">
    <property type="entry name" value="FHA_DOMAIN"/>
    <property type="match status" value="1"/>
</dbReference>
<name>L1JT17_GUITC</name>
<protein>
    <recommendedName>
        <fullName evidence="2">FHA domain-containing protein</fullName>
    </recommendedName>
</protein>
<dbReference type="CDD" id="cd00060">
    <property type="entry name" value="FHA"/>
    <property type="match status" value="1"/>
</dbReference>
<dbReference type="HOGENOM" id="CLU_1809851_0_0_1"/>
<dbReference type="EnsemblProtists" id="EKX51228">
    <property type="protein sequence ID" value="EKX51228"/>
    <property type="gene ID" value="GUITHDRAFT_103147"/>
</dbReference>
<evidence type="ECO:0000313" key="3">
    <source>
        <dbReference type="EMBL" id="EKX51228.1"/>
    </source>
</evidence>